<gene>
    <name evidence="7" type="ORF">HMPREF0367_00340</name>
</gene>
<evidence type="ECO:0000256" key="1">
    <source>
        <dbReference type="ARBA" id="ARBA00007274"/>
    </source>
</evidence>
<dbReference type="Proteomes" id="UP000016658">
    <property type="component" value="Unassembled WGS sequence"/>
</dbReference>
<dbReference type="Pfam" id="PF00132">
    <property type="entry name" value="Hexapep"/>
    <property type="match status" value="1"/>
</dbReference>
<dbReference type="EMBL" id="AWVI01000018">
    <property type="protein sequence ID" value="ERK46791.1"/>
    <property type="molecule type" value="Genomic_DNA"/>
</dbReference>
<dbReference type="PANTHER" id="PTHR43017">
    <property type="entry name" value="GALACTOSIDE O-ACETYLTRANSFERASE"/>
    <property type="match status" value="1"/>
</dbReference>
<evidence type="ECO:0000256" key="2">
    <source>
        <dbReference type="ARBA" id="ARBA00022679"/>
    </source>
</evidence>
<protein>
    <recommendedName>
        <fullName evidence="5">Acetyltransferase</fullName>
        <ecNumber evidence="5">2.3.1.-</ecNumber>
    </recommendedName>
</protein>
<sequence length="201" mass="22667">MSQKERMLTNKLYLADSEELLIERKHANELMFKFNNCNPNDETRKKSLLKKLIPNIGENYRIKQPFFCDYGYNINIGDDFFANYNCTILDVASVTIGNNVKLAPNVSILTAAHPIDPIIRNTNYEFGININIGNNVWIGGNTVILPGVTIGNNCVIGAGSVVTKNIPSDAIAVGNPCRVIRFLQEKDKKFYFKDKEIDLNY</sequence>
<name>U2PRP1_9FIRM</name>
<reference evidence="7 8" key="1">
    <citation type="submission" date="2013-06" db="EMBL/GenBank/DDBJ databases">
        <authorList>
            <person name="Weinstock G."/>
            <person name="Sodergren E."/>
            <person name="Lobos E.A."/>
            <person name="Fulton L."/>
            <person name="Fulton R."/>
            <person name="Courtney L."/>
            <person name="Fronick C."/>
            <person name="O'Laughlin M."/>
            <person name="Godfrey J."/>
            <person name="Wilson R.M."/>
            <person name="Miner T."/>
            <person name="Farmer C."/>
            <person name="Delehaunty K."/>
            <person name="Cordes M."/>
            <person name="Minx P."/>
            <person name="Tomlinson C."/>
            <person name="Chen J."/>
            <person name="Wollam A."/>
            <person name="Pepin K.H."/>
            <person name="Bhonagiri V."/>
            <person name="Zhang X."/>
            <person name="Warren W."/>
            <person name="Mitreva M."/>
            <person name="Mardis E.R."/>
            <person name="Wilson R.K."/>
        </authorList>
    </citation>
    <scope>NUCLEOTIDE SEQUENCE [LARGE SCALE GENOMIC DNA]</scope>
    <source>
        <strain evidence="7 8">ATCC 27803</strain>
    </source>
</reference>
<evidence type="ECO:0000313" key="7">
    <source>
        <dbReference type="EMBL" id="ERK46791.1"/>
    </source>
</evidence>
<feature type="domain" description="Maltose/galactoside acetyltransferase" evidence="6">
    <location>
        <begin position="4"/>
        <end position="58"/>
    </location>
</feature>
<accession>U2PRP1</accession>
<organism evidence="7 8">
    <name type="scientific">Faecalitalea cylindroides ATCC 27803</name>
    <dbReference type="NCBI Taxonomy" id="649755"/>
    <lineage>
        <taxon>Bacteria</taxon>
        <taxon>Bacillati</taxon>
        <taxon>Bacillota</taxon>
        <taxon>Erysipelotrichia</taxon>
        <taxon>Erysipelotrichales</taxon>
        <taxon>Erysipelotrichaceae</taxon>
        <taxon>Faecalitalea</taxon>
    </lineage>
</organism>
<dbReference type="CDD" id="cd03357">
    <property type="entry name" value="LbH_MAT_GAT"/>
    <property type="match status" value="1"/>
</dbReference>
<dbReference type="SUPFAM" id="SSF51161">
    <property type="entry name" value="Trimeric LpxA-like enzymes"/>
    <property type="match status" value="1"/>
</dbReference>
<dbReference type="SMART" id="SM01266">
    <property type="entry name" value="Mac"/>
    <property type="match status" value="1"/>
</dbReference>
<dbReference type="InterPro" id="IPR001451">
    <property type="entry name" value="Hexapep"/>
</dbReference>
<evidence type="ECO:0000259" key="6">
    <source>
        <dbReference type="SMART" id="SM01266"/>
    </source>
</evidence>
<dbReference type="PATRIC" id="fig|649755.3.peg.310"/>
<dbReference type="InterPro" id="IPR024688">
    <property type="entry name" value="Mac_dom"/>
</dbReference>
<dbReference type="PANTHER" id="PTHR43017:SF1">
    <property type="entry name" value="ACETYLTRANSFERASE YJL218W-RELATED"/>
    <property type="match status" value="1"/>
</dbReference>
<evidence type="ECO:0000256" key="5">
    <source>
        <dbReference type="RuleBase" id="RU367021"/>
    </source>
</evidence>
<dbReference type="GO" id="GO:0008870">
    <property type="term" value="F:galactoside O-acetyltransferase activity"/>
    <property type="evidence" value="ECO:0007669"/>
    <property type="project" value="TreeGrafter"/>
</dbReference>
<comment type="caution">
    <text evidence="7">The sequence shown here is derived from an EMBL/GenBank/DDBJ whole genome shotgun (WGS) entry which is preliminary data.</text>
</comment>
<keyword evidence="3" id="KW-0677">Repeat</keyword>
<proteinExistence type="inferred from homology"/>
<evidence type="ECO:0000256" key="4">
    <source>
        <dbReference type="ARBA" id="ARBA00023315"/>
    </source>
</evidence>
<dbReference type="EC" id="2.3.1.-" evidence="5"/>
<keyword evidence="4 5" id="KW-0012">Acyltransferase</keyword>
<dbReference type="HOGENOM" id="CLU_051638_3_0_9"/>
<evidence type="ECO:0000256" key="3">
    <source>
        <dbReference type="ARBA" id="ARBA00022737"/>
    </source>
</evidence>
<dbReference type="AlphaFoldDB" id="U2PRP1"/>
<evidence type="ECO:0000313" key="8">
    <source>
        <dbReference type="Proteomes" id="UP000016658"/>
    </source>
</evidence>
<dbReference type="InterPro" id="IPR011004">
    <property type="entry name" value="Trimer_LpxA-like_sf"/>
</dbReference>
<comment type="similarity">
    <text evidence="1 5">Belongs to the transferase hexapeptide repeat family.</text>
</comment>
<dbReference type="InterPro" id="IPR039369">
    <property type="entry name" value="LacA-like"/>
</dbReference>
<dbReference type="RefSeq" id="WP_035400666.1">
    <property type="nucleotide sequence ID" value="NZ_KI270975.1"/>
</dbReference>
<dbReference type="Gene3D" id="2.160.10.10">
    <property type="entry name" value="Hexapeptide repeat proteins"/>
    <property type="match status" value="1"/>
</dbReference>
<keyword evidence="2 5" id="KW-0808">Transferase</keyword>
<dbReference type="Pfam" id="PF12464">
    <property type="entry name" value="Mac"/>
    <property type="match status" value="1"/>
</dbReference>
<dbReference type="FunFam" id="2.160.10.10:FF:000008">
    <property type="entry name" value="Maltose O-acetyltransferase"/>
    <property type="match status" value="1"/>
</dbReference>